<comment type="similarity">
    <text evidence="1">Belongs to the peptidase S51 family.</text>
</comment>
<reference evidence="6" key="1">
    <citation type="journal article" date="2019" name="Int. J. Syst. Evol. Microbiol.">
        <title>The Global Catalogue of Microorganisms (GCM) 10K type strain sequencing project: providing services to taxonomists for standard genome sequencing and annotation.</title>
        <authorList>
            <consortium name="The Broad Institute Genomics Platform"/>
            <consortium name="The Broad Institute Genome Sequencing Center for Infectious Disease"/>
            <person name="Wu L."/>
            <person name="Ma J."/>
        </authorList>
    </citation>
    <scope>NUCLEOTIDE SEQUENCE [LARGE SCALE GENOMIC DNA]</scope>
    <source>
        <strain evidence="6">JCM 6921</strain>
    </source>
</reference>
<evidence type="ECO:0000256" key="2">
    <source>
        <dbReference type="ARBA" id="ARBA00022670"/>
    </source>
</evidence>
<dbReference type="InterPro" id="IPR029062">
    <property type="entry name" value="Class_I_gatase-like"/>
</dbReference>
<name>A0ABP5UVE1_9ACTN</name>
<comment type="caution">
    <text evidence="5">The sequence shown here is derived from an EMBL/GenBank/DDBJ whole genome shotgun (WGS) entry which is preliminary data.</text>
</comment>
<protein>
    <recommendedName>
        <fullName evidence="7">Peptidase</fullName>
    </recommendedName>
</protein>
<accession>A0ABP5UVE1</accession>
<dbReference type="Proteomes" id="UP001500058">
    <property type="component" value="Unassembled WGS sequence"/>
</dbReference>
<organism evidence="5 6">
    <name type="scientific">Streptomyces glaucosporus</name>
    <dbReference type="NCBI Taxonomy" id="284044"/>
    <lineage>
        <taxon>Bacteria</taxon>
        <taxon>Bacillati</taxon>
        <taxon>Actinomycetota</taxon>
        <taxon>Actinomycetes</taxon>
        <taxon>Kitasatosporales</taxon>
        <taxon>Streptomycetaceae</taxon>
        <taxon>Streptomyces</taxon>
    </lineage>
</organism>
<evidence type="ECO:0008006" key="7">
    <source>
        <dbReference type="Google" id="ProtNLM"/>
    </source>
</evidence>
<evidence type="ECO:0000313" key="6">
    <source>
        <dbReference type="Proteomes" id="UP001500058"/>
    </source>
</evidence>
<proteinExistence type="inferred from homology"/>
<evidence type="ECO:0000313" key="5">
    <source>
        <dbReference type="EMBL" id="GAA2387645.1"/>
    </source>
</evidence>
<evidence type="ECO:0000256" key="4">
    <source>
        <dbReference type="ARBA" id="ARBA00022825"/>
    </source>
</evidence>
<dbReference type="SUPFAM" id="SSF52317">
    <property type="entry name" value="Class I glutamine amidotransferase-like"/>
    <property type="match status" value="1"/>
</dbReference>
<keyword evidence="4" id="KW-0720">Serine protease</keyword>
<evidence type="ECO:0000256" key="1">
    <source>
        <dbReference type="ARBA" id="ARBA00006534"/>
    </source>
</evidence>
<evidence type="ECO:0000256" key="3">
    <source>
        <dbReference type="ARBA" id="ARBA00022801"/>
    </source>
</evidence>
<dbReference type="InterPro" id="IPR005320">
    <property type="entry name" value="Peptidase_S51"/>
</dbReference>
<gene>
    <name evidence="5" type="ORF">GCM10010420_08400</name>
</gene>
<dbReference type="Gene3D" id="3.40.50.880">
    <property type="match status" value="1"/>
</dbReference>
<keyword evidence="3" id="KW-0378">Hydrolase</keyword>
<sequence>MAGGGGAEDSRLLDEAFATEIDAGPLWYWPVAMDPAERDYAGCLDWLNGVFAPLGVTGIEVWDGTDGDGNPPSRFAGFRGVYIGGGNTYRLLSAVRRHGLEEPLRRFVADGGAVYGGSAGAALLGADIDTVSHLDEDPYGTDDTGGLDVACGHGVFVHHEQRETPRVQDWARRNGRPVVALHERSGVIVEEGRATVVGFEPVWLVDETGSGVRTLEPGRTVPLGPES</sequence>
<keyword evidence="6" id="KW-1185">Reference proteome</keyword>
<keyword evidence="2" id="KW-0645">Protease</keyword>
<dbReference type="CDD" id="cd03129">
    <property type="entry name" value="GAT1_Peptidase_E_like"/>
    <property type="match status" value="1"/>
</dbReference>
<dbReference type="Pfam" id="PF03575">
    <property type="entry name" value="Peptidase_S51"/>
    <property type="match status" value="1"/>
</dbReference>
<dbReference type="EMBL" id="BAAATJ010000002">
    <property type="protein sequence ID" value="GAA2387645.1"/>
    <property type="molecule type" value="Genomic_DNA"/>
</dbReference>